<dbReference type="Pfam" id="PF01899">
    <property type="entry name" value="MNHE"/>
    <property type="match status" value="1"/>
</dbReference>
<dbReference type="GO" id="GO:0008324">
    <property type="term" value="F:monoatomic cation transmembrane transporter activity"/>
    <property type="evidence" value="ECO:0007669"/>
    <property type="project" value="InterPro"/>
</dbReference>
<name>A0A1H3XGC7_ALKAM</name>
<dbReference type="Proteomes" id="UP000198773">
    <property type="component" value="Unassembled WGS sequence"/>
</dbReference>
<proteinExistence type="predicted"/>
<dbReference type="EMBL" id="FNRM01000001">
    <property type="protein sequence ID" value="SDZ97734.1"/>
    <property type="molecule type" value="Genomic_DNA"/>
</dbReference>
<reference evidence="2 3" key="1">
    <citation type="submission" date="2016-10" db="EMBL/GenBank/DDBJ databases">
        <authorList>
            <person name="de Groot N.N."/>
        </authorList>
    </citation>
    <scope>NUCLEOTIDE SEQUENCE [LARGE SCALE GENOMIC DNA]</scope>
    <source>
        <strain evidence="2 3">CGMCC 1.3430</strain>
    </source>
</reference>
<gene>
    <name evidence="2" type="ORF">SAMN04488051_101212</name>
</gene>
<sequence>MQPATGQQPSRSNLTTLQRLACRALFYALLWALLSGGEGGWFFLMLLPLLLWLSERWSVPLLRLRWRYLPGFVGYFLVEMWRGGFDVAWRALQPVPAIAPNWQRYSIRLQRASAQRILACLISLLPGTTVCRSRLSDQSGDDKAWLELHLLTDSSDWQQAVARLEQRLSQLLAGESPLC</sequence>
<keyword evidence="1" id="KW-1133">Transmembrane helix</keyword>
<protein>
    <submittedName>
        <fullName evidence="2">Multicomponent Na+:H+ antiporter subunit E</fullName>
    </submittedName>
</protein>
<dbReference type="RefSeq" id="WP_171907507.1">
    <property type="nucleotide sequence ID" value="NZ_FNRM01000001.1"/>
</dbReference>
<dbReference type="AlphaFoldDB" id="A0A1H3XGC7"/>
<dbReference type="GO" id="GO:0016020">
    <property type="term" value="C:membrane"/>
    <property type="evidence" value="ECO:0007669"/>
    <property type="project" value="InterPro"/>
</dbReference>
<keyword evidence="3" id="KW-1185">Reference proteome</keyword>
<accession>A0A1H3XGC7</accession>
<keyword evidence="1" id="KW-0812">Transmembrane</keyword>
<organism evidence="2 3">
    <name type="scientific">Alkalimonas amylolytica</name>
    <dbReference type="NCBI Taxonomy" id="152573"/>
    <lineage>
        <taxon>Bacteria</taxon>
        <taxon>Pseudomonadati</taxon>
        <taxon>Pseudomonadota</taxon>
        <taxon>Gammaproteobacteria</taxon>
        <taxon>Alkalimonas</taxon>
    </lineage>
</organism>
<keyword evidence="1" id="KW-0472">Membrane</keyword>
<feature type="transmembrane region" description="Helical" evidence="1">
    <location>
        <begin position="24"/>
        <end position="53"/>
    </location>
</feature>
<dbReference type="STRING" id="152573.SAMN04488051_101212"/>
<dbReference type="InterPro" id="IPR002758">
    <property type="entry name" value="Cation_antiport_E"/>
</dbReference>
<evidence type="ECO:0000313" key="2">
    <source>
        <dbReference type="EMBL" id="SDZ97734.1"/>
    </source>
</evidence>
<evidence type="ECO:0000256" key="1">
    <source>
        <dbReference type="SAM" id="Phobius"/>
    </source>
</evidence>
<evidence type="ECO:0000313" key="3">
    <source>
        <dbReference type="Proteomes" id="UP000198773"/>
    </source>
</evidence>